<dbReference type="EMBL" id="MHLX01000035">
    <property type="protein sequence ID" value="OGZ18467.1"/>
    <property type="molecule type" value="Genomic_DNA"/>
</dbReference>
<evidence type="ECO:0000313" key="8">
    <source>
        <dbReference type="Proteomes" id="UP000176662"/>
    </source>
</evidence>
<comment type="subunit">
    <text evidence="3">Part of the 50S ribosomal subunit.</text>
</comment>
<feature type="domain" description="Large ribosomal subunit protein uL6 alpha-beta" evidence="6">
    <location>
        <begin position="11"/>
        <end position="90"/>
    </location>
</feature>
<accession>A0A1G2DY42</accession>
<evidence type="ECO:0000256" key="5">
    <source>
        <dbReference type="RuleBase" id="RU003870"/>
    </source>
</evidence>
<dbReference type="Pfam" id="PF00347">
    <property type="entry name" value="Ribosomal_L6"/>
    <property type="match status" value="2"/>
</dbReference>
<feature type="domain" description="Large ribosomal subunit protein uL6 alpha-beta" evidence="6">
    <location>
        <begin position="102"/>
        <end position="174"/>
    </location>
</feature>
<organism evidence="7 8">
    <name type="scientific">Candidatus Nealsonbacteria bacterium RBG_13_38_11</name>
    <dbReference type="NCBI Taxonomy" id="1801662"/>
    <lineage>
        <taxon>Bacteria</taxon>
        <taxon>Candidatus Nealsoniibacteriota</taxon>
    </lineage>
</organism>
<gene>
    <name evidence="3" type="primary">rplF</name>
    <name evidence="7" type="ORF">A2Z68_00190</name>
</gene>
<comment type="caution">
    <text evidence="7">The sequence shown here is derived from an EMBL/GenBank/DDBJ whole genome shotgun (WGS) entry which is preliminary data.</text>
</comment>
<evidence type="ECO:0000259" key="6">
    <source>
        <dbReference type="Pfam" id="PF00347"/>
    </source>
</evidence>
<protein>
    <recommendedName>
        <fullName evidence="3">Large ribosomal subunit protein uL6</fullName>
    </recommendedName>
</protein>
<dbReference type="InterPro" id="IPR036789">
    <property type="entry name" value="Ribosomal_uL6-like_a/b-dom_sf"/>
</dbReference>
<keyword evidence="1 3" id="KW-0689">Ribosomal protein</keyword>
<keyword evidence="2 3" id="KW-0687">Ribonucleoprotein</keyword>
<dbReference type="PRINTS" id="PR00059">
    <property type="entry name" value="RIBOSOMALL6"/>
</dbReference>
<dbReference type="GO" id="GO:0002181">
    <property type="term" value="P:cytoplasmic translation"/>
    <property type="evidence" value="ECO:0007669"/>
    <property type="project" value="TreeGrafter"/>
</dbReference>
<dbReference type="HAMAP" id="MF_01365_B">
    <property type="entry name" value="Ribosomal_uL6_B"/>
    <property type="match status" value="1"/>
</dbReference>
<evidence type="ECO:0000313" key="7">
    <source>
        <dbReference type="EMBL" id="OGZ18467.1"/>
    </source>
</evidence>
<dbReference type="InterPro" id="IPR000702">
    <property type="entry name" value="Ribosomal_uL6-like"/>
</dbReference>
<dbReference type="PIRSF" id="PIRSF002162">
    <property type="entry name" value="Ribosomal_L6"/>
    <property type="match status" value="1"/>
</dbReference>
<keyword evidence="3 5" id="KW-0694">RNA-binding</keyword>
<dbReference type="AlphaFoldDB" id="A0A1G2DY42"/>
<keyword evidence="3 5" id="KW-0699">rRNA-binding</keyword>
<dbReference type="NCBIfam" id="TIGR03654">
    <property type="entry name" value="L6_bact"/>
    <property type="match status" value="1"/>
</dbReference>
<name>A0A1G2DY42_9BACT</name>
<evidence type="ECO:0000256" key="4">
    <source>
        <dbReference type="RuleBase" id="RU003869"/>
    </source>
</evidence>
<dbReference type="PANTHER" id="PTHR11655:SF14">
    <property type="entry name" value="LARGE RIBOSOMAL SUBUNIT PROTEIN UL6M"/>
    <property type="match status" value="1"/>
</dbReference>
<dbReference type="InterPro" id="IPR019906">
    <property type="entry name" value="Ribosomal_uL6_bac-type"/>
</dbReference>
<dbReference type="GO" id="GO:0022625">
    <property type="term" value="C:cytosolic large ribosomal subunit"/>
    <property type="evidence" value="ECO:0007669"/>
    <property type="project" value="UniProtKB-UniRule"/>
</dbReference>
<dbReference type="GO" id="GO:0003735">
    <property type="term" value="F:structural constituent of ribosome"/>
    <property type="evidence" value="ECO:0007669"/>
    <property type="project" value="UniProtKB-UniRule"/>
</dbReference>
<proteinExistence type="inferred from homology"/>
<dbReference type="InterPro" id="IPR020040">
    <property type="entry name" value="Ribosomal_uL6_a/b-dom"/>
</dbReference>
<dbReference type="Proteomes" id="UP000176662">
    <property type="component" value="Unassembled WGS sequence"/>
</dbReference>
<dbReference type="PANTHER" id="PTHR11655">
    <property type="entry name" value="60S/50S RIBOSOMAL PROTEIN L6/L9"/>
    <property type="match status" value="1"/>
</dbReference>
<comment type="similarity">
    <text evidence="3 4">Belongs to the universal ribosomal protein uL6 family.</text>
</comment>
<evidence type="ECO:0000256" key="3">
    <source>
        <dbReference type="HAMAP-Rule" id="MF_01365"/>
    </source>
</evidence>
<evidence type="ECO:0000256" key="2">
    <source>
        <dbReference type="ARBA" id="ARBA00023274"/>
    </source>
</evidence>
<comment type="function">
    <text evidence="3 5">This protein binds to the 23S rRNA, and is important in its secondary structure. It is located near the subunit interface in the base of the L7/L12 stalk, and near the tRNA binding site of the peptidyltransferase center.</text>
</comment>
<dbReference type="Gene3D" id="3.90.930.12">
    <property type="entry name" value="Ribosomal protein L6, alpha-beta domain"/>
    <property type="match status" value="2"/>
</dbReference>
<dbReference type="SUPFAM" id="SSF56053">
    <property type="entry name" value="Ribosomal protein L6"/>
    <property type="match status" value="2"/>
</dbReference>
<reference evidence="7 8" key="1">
    <citation type="journal article" date="2016" name="Nat. Commun.">
        <title>Thousands of microbial genomes shed light on interconnected biogeochemical processes in an aquifer system.</title>
        <authorList>
            <person name="Anantharaman K."/>
            <person name="Brown C.T."/>
            <person name="Hug L.A."/>
            <person name="Sharon I."/>
            <person name="Castelle C.J."/>
            <person name="Probst A.J."/>
            <person name="Thomas B.C."/>
            <person name="Singh A."/>
            <person name="Wilkins M.J."/>
            <person name="Karaoz U."/>
            <person name="Brodie E.L."/>
            <person name="Williams K.H."/>
            <person name="Hubbard S.S."/>
            <person name="Banfield J.F."/>
        </authorList>
    </citation>
    <scope>NUCLEOTIDE SEQUENCE [LARGE SCALE GENOMIC DNA]</scope>
</reference>
<evidence type="ECO:0000256" key="1">
    <source>
        <dbReference type="ARBA" id="ARBA00022980"/>
    </source>
</evidence>
<dbReference type="GO" id="GO:0019843">
    <property type="term" value="F:rRNA binding"/>
    <property type="evidence" value="ECO:0007669"/>
    <property type="project" value="UniProtKB-UniRule"/>
</dbReference>
<sequence>MSRVGKKPILIPQGVEIKIQGNKVTVKGPKGEISKDFRPEISIEMKEDKIFVLPQKEILEKKKIPGRKAKQVKSLWGMTRMMIENMVKGVVSDFEKKLEIEGVGFKAEVVGQEVSLSVGFSEPVKIKIPEGLNVSVQKNVIAISGIKKDLVGQFASILRKVKPAEPYKGKGLRYQGEIIRRKVGKKVVTAGGK</sequence>